<evidence type="ECO:0000313" key="2">
    <source>
        <dbReference type="EMBL" id="MFD1018984.1"/>
    </source>
</evidence>
<keyword evidence="1" id="KW-1133">Transmembrane helix</keyword>
<keyword evidence="1" id="KW-0812">Transmembrane</keyword>
<sequence>MIVILFRLLILIAIAFLIYTAYKYIINPRRKLDLAREQKSFYFHDDPSNTKQNFLMTYKGILFEGEKYLGTTENAFEVVNINVSTPDPQGLKGLERNDIYFLEKEILIHYPHAKINWKYPLNRLFIKSVDNENKQPE</sequence>
<comment type="caution">
    <text evidence="2">The sequence shown here is derived from an EMBL/GenBank/DDBJ whole genome shotgun (WGS) entry which is preliminary data.</text>
</comment>
<dbReference type="RefSeq" id="WP_386057935.1">
    <property type="nucleotide sequence ID" value="NZ_JBHTKL010000001.1"/>
</dbReference>
<reference evidence="3" key="1">
    <citation type="journal article" date="2019" name="Int. J. Syst. Evol. Microbiol.">
        <title>The Global Catalogue of Microorganisms (GCM) 10K type strain sequencing project: providing services to taxonomists for standard genome sequencing and annotation.</title>
        <authorList>
            <consortium name="The Broad Institute Genomics Platform"/>
            <consortium name="The Broad Institute Genome Sequencing Center for Infectious Disease"/>
            <person name="Wu L."/>
            <person name="Ma J."/>
        </authorList>
    </citation>
    <scope>NUCLEOTIDE SEQUENCE [LARGE SCALE GENOMIC DNA]</scope>
    <source>
        <strain evidence="3">CCUG 56607</strain>
    </source>
</reference>
<proteinExistence type="predicted"/>
<keyword evidence="3" id="KW-1185">Reference proteome</keyword>
<protein>
    <submittedName>
        <fullName evidence="2">Sigma-w pathway protein ysdB</fullName>
    </submittedName>
</protein>
<gene>
    <name evidence="2" type="ORF">ACFQ2J_07210</name>
</gene>
<accession>A0ABW3L325</accession>
<keyword evidence="1" id="KW-0472">Membrane</keyword>
<evidence type="ECO:0000313" key="3">
    <source>
        <dbReference type="Proteomes" id="UP001596990"/>
    </source>
</evidence>
<evidence type="ECO:0000256" key="1">
    <source>
        <dbReference type="SAM" id="Phobius"/>
    </source>
</evidence>
<dbReference type="EMBL" id="JBHTKL010000001">
    <property type="protein sequence ID" value="MFD1018984.1"/>
    <property type="molecule type" value="Genomic_DNA"/>
</dbReference>
<dbReference type="Proteomes" id="UP001596990">
    <property type="component" value="Unassembled WGS sequence"/>
</dbReference>
<name>A0ABW3L325_9BACI</name>
<organism evidence="2 3">
    <name type="scientific">Thalassobacillus hwangdonensis</name>
    <dbReference type="NCBI Taxonomy" id="546108"/>
    <lineage>
        <taxon>Bacteria</taxon>
        <taxon>Bacillati</taxon>
        <taxon>Bacillota</taxon>
        <taxon>Bacilli</taxon>
        <taxon>Bacillales</taxon>
        <taxon>Bacillaceae</taxon>
        <taxon>Thalassobacillus</taxon>
    </lineage>
</organism>
<feature type="transmembrane region" description="Helical" evidence="1">
    <location>
        <begin position="6"/>
        <end position="26"/>
    </location>
</feature>